<evidence type="ECO:0000256" key="1">
    <source>
        <dbReference type="SAM" id="Coils"/>
    </source>
</evidence>
<dbReference type="VEuPathDB" id="TriTrypDB:ADEAN_001002100"/>
<feature type="coiled-coil region" evidence="1">
    <location>
        <begin position="5"/>
        <end position="39"/>
    </location>
</feature>
<name>A0A7G2CT94_9TRYP</name>
<dbReference type="Proteomes" id="UP000515908">
    <property type="component" value="Chromosome 26"/>
</dbReference>
<keyword evidence="3" id="KW-1185">Reference proteome</keyword>
<gene>
    <name evidence="2" type="ORF">ADEAN_001002100</name>
</gene>
<sequence>MSSELELLQQEVRRLQDELREAEEEKVEMVKEIQAAMHTAQESAMNELRNCHRDTVESLERSHATQVRNLNETIQMLLAAAAKPADPVQTISDEYPLLHDRFKCVLYENPNSAEIYLEKFYQRILGRRHKRLISPEQLTLLLSRDERIEFEARADAATLGFFETICPRLPRMEFCSIEGHRFMIDLSAIGRIPDCFPSLTRLNAKLTLLTDEDLLALVRHAPRLKTCDVSGCISITWEGIVAARTLAEDLGKAVTLLPETEDQYTGELEKISTIDQVLDPTTTVHKLILAKLQDQYKESLQGPDTIPVEKKLLAFWGQLGGTEHVWDAIDPVHLQVILLNMAAHTLSYRVGNQNDTDIIGEPAPVGEIRGFVSSVLSRINRLRTLTITDSPVWPFDLATIDELEEPFPGLRQLRVYSTPFTRADVVDLCRRLPELQFEVDWNKLQGHDTMTGDDKDELVAQTAQKLRFRM</sequence>
<dbReference type="SUPFAM" id="SSF52047">
    <property type="entry name" value="RNI-like"/>
    <property type="match status" value="1"/>
</dbReference>
<dbReference type="EMBL" id="LR877170">
    <property type="protein sequence ID" value="CAD2222477.1"/>
    <property type="molecule type" value="Genomic_DNA"/>
</dbReference>
<organism evidence="2 3">
    <name type="scientific">Angomonas deanei</name>
    <dbReference type="NCBI Taxonomy" id="59799"/>
    <lineage>
        <taxon>Eukaryota</taxon>
        <taxon>Discoba</taxon>
        <taxon>Euglenozoa</taxon>
        <taxon>Kinetoplastea</taxon>
        <taxon>Metakinetoplastina</taxon>
        <taxon>Trypanosomatida</taxon>
        <taxon>Trypanosomatidae</taxon>
        <taxon>Strigomonadinae</taxon>
        <taxon>Angomonas</taxon>
    </lineage>
</organism>
<keyword evidence="1" id="KW-0175">Coiled coil</keyword>
<accession>A0A7G2CT94</accession>
<reference evidence="2 3" key="1">
    <citation type="submission" date="2020-08" db="EMBL/GenBank/DDBJ databases">
        <authorList>
            <person name="Newling K."/>
            <person name="Davey J."/>
            <person name="Forrester S."/>
        </authorList>
    </citation>
    <scope>NUCLEOTIDE SEQUENCE [LARGE SCALE GENOMIC DNA]</scope>
    <source>
        <strain evidence="3">Crithidia deanei Carvalho (ATCC PRA-265)</strain>
    </source>
</reference>
<dbReference type="Gene3D" id="3.80.10.10">
    <property type="entry name" value="Ribonuclease Inhibitor"/>
    <property type="match status" value="1"/>
</dbReference>
<evidence type="ECO:0000313" key="3">
    <source>
        <dbReference type="Proteomes" id="UP000515908"/>
    </source>
</evidence>
<proteinExistence type="predicted"/>
<protein>
    <submittedName>
        <fullName evidence="2">Uncharacterized protein</fullName>
    </submittedName>
</protein>
<dbReference type="AlphaFoldDB" id="A0A7G2CT94"/>
<dbReference type="InterPro" id="IPR032675">
    <property type="entry name" value="LRR_dom_sf"/>
</dbReference>
<evidence type="ECO:0000313" key="2">
    <source>
        <dbReference type="EMBL" id="CAD2222477.1"/>
    </source>
</evidence>